<evidence type="ECO:0000313" key="2">
    <source>
        <dbReference type="Proteomes" id="UP000006924"/>
    </source>
</evidence>
<dbReference type="KEGG" id="abb:ABBFA_02549"/>
<gene>
    <name evidence="1" type="ORF">ABBFA_02549</name>
</gene>
<accession>A0A5K6CTS8</accession>
<dbReference type="Proteomes" id="UP000006924">
    <property type="component" value="Chromosome"/>
</dbReference>
<dbReference type="EMBL" id="CP001172">
    <property type="protein sequence ID" value="ATY44980.1"/>
    <property type="molecule type" value="Genomic_DNA"/>
</dbReference>
<evidence type="ECO:0000313" key="1">
    <source>
        <dbReference type="EMBL" id="ATY44980.1"/>
    </source>
</evidence>
<name>A0A5K6CTS8_ACIB3</name>
<reference evidence="1 2" key="1">
    <citation type="journal article" date="2008" name="J. Bacteriol.">
        <title>Comparative genome sequence analysis of multidrug-resistant Acinetobacter baumannii.</title>
        <authorList>
            <person name="Adams M.D."/>
            <person name="Goglin K."/>
            <person name="Molyneaux N."/>
            <person name="Hujer K.M."/>
            <person name="Lavender H."/>
            <person name="Jamison J.J."/>
            <person name="MacDonald I.J."/>
            <person name="Martin K.M."/>
            <person name="Russo T."/>
            <person name="Campagnari A.A."/>
            <person name="Hujer A.M."/>
            <person name="Bonomo R.A."/>
            <person name="Gill S.R."/>
        </authorList>
    </citation>
    <scope>NUCLEOTIDE SEQUENCE [LARGE SCALE GENOMIC DNA]</scope>
    <source>
        <strain evidence="1 2">AB307-0294</strain>
    </source>
</reference>
<sequence>MNKREKALFFVNMLNRKIVDAEELLKIRPYWIKECGVCPKALEKIIANCKKVDEWGGLNRVQRVLESAINHKQNHKLYGNPKAKSIKALTITATTTYFWESLPESTDYILLRTFKQIVEDASTCGINDESKLMGAEG</sequence>
<organism evidence="1 2">
    <name type="scientific">Acinetobacter baumannii (strain AB307-0294)</name>
    <dbReference type="NCBI Taxonomy" id="557600"/>
    <lineage>
        <taxon>Bacteria</taxon>
        <taxon>Pseudomonadati</taxon>
        <taxon>Pseudomonadota</taxon>
        <taxon>Gammaproteobacteria</taxon>
        <taxon>Moraxellales</taxon>
        <taxon>Moraxellaceae</taxon>
        <taxon>Acinetobacter</taxon>
        <taxon>Acinetobacter calcoaceticus/baumannii complex</taxon>
    </lineage>
</organism>
<protein>
    <submittedName>
        <fullName evidence="1">Uncharacterized protein</fullName>
    </submittedName>
</protein>
<proteinExistence type="predicted"/>
<dbReference type="AlphaFoldDB" id="A0A5K6CTS8"/>
<dbReference type="RefSeq" id="WP_001042034.1">
    <property type="nucleotide sequence ID" value="NZ_CP001172.1"/>
</dbReference>